<keyword evidence="3 10" id="KW-0227">DNA damage</keyword>
<dbReference type="GO" id="GO:0001671">
    <property type="term" value="F:ATPase activator activity"/>
    <property type="evidence" value="ECO:0007669"/>
    <property type="project" value="InterPro"/>
</dbReference>
<evidence type="ECO:0000256" key="2">
    <source>
        <dbReference type="ARBA" id="ARBA00007132"/>
    </source>
</evidence>
<evidence type="ECO:0000256" key="6">
    <source>
        <dbReference type="ARBA" id="ARBA00023204"/>
    </source>
</evidence>
<evidence type="ECO:0000256" key="9">
    <source>
        <dbReference type="ARBA" id="ARBA00070130"/>
    </source>
</evidence>
<evidence type="ECO:0000256" key="5">
    <source>
        <dbReference type="ARBA" id="ARBA00023163"/>
    </source>
</evidence>
<dbReference type="GO" id="GO:0006366">
    <property type="term" value="P:transcription by RNA polymerase II"/>
    <property type="evidence" value="ECO:0007669"/>
    <property type="project" value="UniProtKB-ARBA"/>
</dbReference>
<proteinExistence type="inferred from homology"/>
<dbReference type="AlphaFoldDB" id="A0A9N6ZFH9"/>
<dbReference type="GO" id="GO:0000439">
    <property type="term" value="C:transcription factor TFIIH core complex"/>
    <property type="evidence" value="ECO:0007669"/>
    <property type="project" value="InterPro"/>
</dbReference>
<dbReference type="PANTHER" id="PTHR13152">
    <property type="entry name" value="TFIIH, POLYPEPTIDE 4"/>
    <property type="match status" value="1"/>
</dbReference>
<comment type="function">
    <text evidence="10">Component of the general transcription and DNA repair factor IIH (TFIIH) core complex which is involved in general and transcription-coupled nucleotide excision repair (NER) of damaged DNA.</text>
</comment>
<organism evidence="12">
    <name type="scientific">Lynceus sp. MCZ IZ 141354</name>
    <dbReference type="NCBI Taxonomy" id="1930659"/>
    <lineage>
        <taxon>Eukaryota</taxon>
        <taxon>Metazoa</taxon>
        <taxon>Ecdysozoa</taxon>
        <taxon>Arthropoda</taxon>
        <taxon>Crustacea</taxon>
        <taxon>Branchiopoda</taxon>
        <taxon>Diplostraca</taxon>
        <taxon>Laevicaudata</taxon>
        <taxon>Lynceidae</taxon>
        <taxon>Lynceus</taxon>
    </lineage>
</organism>
<keyword evidence="6 10" id="KW-0234">DNA repair</keyword>
<evidence type="ECO:0000313" key="12">
    <source>
        <dbReference type="EMBL" id="CAG4645471.1"/>
    </source>
</evidence>
<keyword evidence="5 10" id="KW-0804">Transcription</keyword>
<comment type="subunit">
    <text evidence="8">Component of the 7-subunit TFIIH core complex composed of XPB/ERCC3, XPD/ERCC2, GTF2H1, GTF2H2, GTF2H3, GTF2H4 and GTF2H5, which is active in NER. The core complex associates with the 3-subunit CDK-activating kinase (CAK) module composed of CCNH/cyclin H, CDK7 and MNAT1 to form the 10-subunit holoenzyme (holo-TFIIH) active in transcription. Part of TBP-based Pol II pre-initiation complex (PIC), in which Pol II core assembles with general transcription factors and other specific initiation factors including GTF2E1, GTF2E2, GTF2F1, GTF2F2, TCEA1, ERCC2, ERCC3, GTF2H2, GTF2H3, GTF2H4, GTF2H5, GTF2A1, GTF2A2, GTF2B and TBP; this large multi-subunit PIC complex mediates DNA unwinding and targets Pol II core to the transcription start site where the first phosphodiester bond forms.</text>
</comment>
<comment type="similarity">
    <text evidence="2 10">Belongs to the TFB2 family.</text>
</comment>
<evidence type="ECO:0000256" key="8">
    <source>
        <dbReference type="ARBA" id="ARBA00064576"/>
    </source>
</evidence>
<evidence type="ECO:0000256" key="10">
    <source>
        <dbReference type="RuleBase" id="RU364024"/>
    </source>
</evidence>
<reference evidence="12" key="1">
    <citation type="submission" date="2021-04" db="EMBL/GenBank/DDBJ databases">
        <authorList>
            <person name="Cornetti L."/>
        </authorList>
    </citation>
    <scope>NUCLEOTIDE SEQUENCE</scope>
</reference>
<dbReference type="EMBL" id="OC988816">
    <property type="protein sequence ID" value="CAG4645471.1"/>
    <property type="molecule type" value="Genomic_DNA"/>
</dbReference>
<gene>
    <name evidence="12" type="primary">EOG090X04KD</name>
</gene>
<keyword evidence="4 10" id="KW-0805">Transcription regulation</keyword>
<dbReference type="GO" id="GO:0005675">
    <property type="term" value="C:transcription factor TFIIH holo complex"/>
    <property type="evidence" value="ECO:0007669"/>
    <property type="project" value="TreeGrafter"/>
</dbReference>
<dbReference type="NCBIfam" id="TIGR00625">
    <property type="entry name" value="tfb2"/>
    <property type="match status" value="1"/>
</dbReference>
<evidence type="ECO:0000256" key="1">
    <source>
        <dbReference type="ARBA" id="ARBA00004123"/>
    </source>
</evidence>
<name>A0A9N6ZFH9_9CRUS</name>
<sequence length="449" mass="50671">MLSYLKTLPSAILDRLYNHPATCLAVFRELPELGRLFIMRMLFVDQAVPQVVIGSWVNAADSKELSSVSKTLSDLRIWNAVAIPGGLPGWLLYATYRKNLKSTLVGGGPAWNLSAPSQPDPKSRDSEFLDSYALNRWECVLHYMVGSQRDEGISVDAVKILLHAGLMRQEDGKSSVVITKEGFQFLLMDTPTQVWHFVVQYLETASSRGLDVVECLSFLFELNFSVHGKDYTTDGLSDGLLMFLQHLREFGLVYQRKRSAGRFYPTRLALDIVAGSSKGRSLSLSSKASAGYIVIETNYRIYAYTDSNLQVALLGLFSELMYRFPNLVVGVITRDSVRQALRSGITASQIISFLQQHAHTECQKHPPALPPTVADQVKLWELERDRFTFTEGVLYNQFLSQNDFEVLRDYAQDQNVLIWQNPAKRTVMVTLSGHDDVKRFWRRHSKGAS</sequence>
<dbReference type="InterPro" id="IPR004598">
    <property type="entry name" value="TFIIH_p52/Tfb2"/>
</dbReference>
<dbReference type="GO" id="GO:0003690">
    <property type="term" value="F:double-stranded DNA binding"/>
    <property type="evidence" value="ECO:0007669"/>
    <property type="project" value="TreeGrafter"/>
</dbReference>
<comment type="subcellular location">
    <subcellularLocation>
        <location evidence="1 10">Nucleus</location>
    </subcellularLocation>
</comment>
<accession>A0A9N6ZFH9</accession>
<evidence type="ECO:0000259" key="11">
    <source>
        <dbReference type="Pfam" id="PF18307"/>
    </source>
</evidence>
<dbReference type="PANTHER" id="PTHR13152:SF0">
    <property type="entry name" value="GENERAL TRANSCRIPTION FACTOR IIH SUBUNIT 4"/>
    <property type="match status" value="1"/>
</dbReference>
<evidence type="ECO:0000256" key="3">
    <source>
        <dbReference type="ARBA" id="ARBA00022763"/>
    </source>
</evidence>
<evidence type="ECO:0000256" key="4">
    <source>
        <dbReference type="ARBA" id="ARBA00023015"/>
    </source>
</evidence>
<dbReference type="InterPro" id="IPR040662">
    <property type="entry name" value="Tfb2_C"/>
</dbReference>
<dbReference type="Pfam" id="PF18307">
    <property type="entry name" value="Tfb2_C"/>
    <property type="match status" value="1"/>
</dbReference>
<feature type="domain" description="Transcription factor Tfb2 C-terminal" evidence="11">
    <location>
        <begin position="375"/>
        <end position="442"/>
    </location>
</feature>
<protein>
    <recommendedName>
        <fullName evidence="9 10">General transcription factor IIH subunit 4</fullName>
    </recommendedName>
</protein>
<dbReference type="GO" id="GO:0006289">
    <property type="term" value="P:nucleotide-excision repair"/>
    <property type="evidence" value="ECO:0007669"/>
    <property type="project" value="InterPro"/>
</dbReference>
<dbReference type="Pfam" id="PF03849">
    <property type="entry name" value="Tfb2"/>
    <property type="match status" value="1"/>
</dbReference>
<evidence type="ECO:0000256" key="7">
    <source>
        <dbReference type="ARBA" id="ARBA00023242"/>
    </source>
</evidence>
<keyword evidence="7 10" id="KW-0539">Nucleus</keyword>
<dbReference type="Gene3D" id="3.30.70.2610">
    <property type="match status" value="1"/>
</dbReference>
<dbReference type="FunFam" id="3.30.70.2610:FF:000001">
    <property type="entry name" value="General transcription factor IIH subunit 4"/>
    <property type="match status" value="1"/>
</dbReference>